<dbReference type="InterPro" id="IPR035093">
    <property type="entry name" value="RelE/ParE_toxin_dom_sf"/>
</dbReference>
<gene>
    <name evidence="2" type="ORF">A3C89_01250</name>
</gene>
<dbReference type="STRING" id="1798492.A3C89_01250"/>
<reference evidence="2 3" key="1">
    <citation type="journal article" date="2016" name="Nat. Commun.">
        <title>Thousands of microbial genomes shed light on interconnected biogeochemical processes in an aquifer system.</title>
        <authorList>
            <person name="Anantharaman K."/>
            <person name="Brown C.T."/>
            <person name="Hug L.A."/>
            <person name="Sharon I."/>
            <person name="Castelle C.J."/>
            <person name="Probst A.J."/>
            <person name="Thomas B.C."/>
            <person name="Singh A."/>
            <person name="Wilkins M.J."/>
            <person name="Karaoz U."/>
            <person name="Brodie E.L."/>
            <person name="Williams K.H."/>
            <person name="Hubbard S.S."/>
            <person name="Banfield J.F."/>
        </authorList>
    </citation>
    <scope>NUCLEOTIDE SEQUENCE [LARGE SCALE GENOMIC DNA]</scope>
</reference>
<dbReference type="EMBL" id="MFLF01000014">
    <property type="protein sequence ID" value="OGG59567.1"/>
    <property type="molecule type" value="Genomic_DNA"/>
</dbReference>
<accession>A0A1F6DE23</accession>
<dbReference type="InterPro" id="IPR007712">
    <property type="entry name" value="RelE/ParE_toxin"/>
</dbReference>
<sequence length="86" mass="10318">MRYLTSKQFEKDFRKLTPTLRNKVLERIEIFITNQHDTRLRVHALKGEWHGYYSIDITGDIRAVHVYIEEEIVQFIAIGTHGQLYR</sequence>
<dbReference type="SUPFAM" id="SSF143011">
    <property type="entry name" value="RelE-like"/>
    <property type="match status" value="1"/>
</dbReference>
<evidence type="ECO:0000256" key="1">
    <source>
        <dbReference type="ARBA" id="ARBA00022649"/>
    </source>
</evidence>
<evidence type="ECO:0000313" key="2">
    <source>
        <dbReference type="EMBL" id="OGG59567.1"/>
    </source>
</evidence>
<comment type="caution">
    <text evidence="2">The sequence shown here is derived from an EMBL/GenBank/DDBJ whole genome shotgun (WGS) entry which is preliminary data.</text>
</comment>
<proteinExistence type="predicted"/>
<name>A0A1F6DE23_9BACT</name>
<dbReference type="Pfam" id="PF15738">
    <property type="entry name" value="YafQ_toxin"/>
    <property type="match status" value="1"/>
</dbReference>
<dbReference type="AlphaFoldDB" id="A0A1F6DE23"/>
<dbReference type="NCBIfam" id="TIGR02385">
    <property type="entry name" value="RelE_StbE"/>
    <property type="match status" value="1"/>
</dbReference>
<evidence type="ECO:0008006" key="4">
    <source>
        <dbReference type="Google" id="ProtNLM"/>
    </source>
</evidence>
<evidence type="ECO:0000313" key="3">
    <source>
        <dbReference type="Proteomes" id="UP000178794"/>
    </source>
</evidence>
<dbReference type="Gene3D" id="3.30.2310.20">
    <property type="entry name" value="RelE-like"/>
    <property type="match status" value="1"/>
</dbReference>
<dbReference type="Proteomes" id="UP000178794">
    <property type="component" value="Unassembled WGS sequence"/>
</dbReference>
<organism evidence="2 3">
    <name type="scientific">Candidatus Kaiserbacteria bacterium RIFCSPHIGHO2_02_FULL_50_50</name>
    <dbReference type="NCBI Taxonomy" id="1798492"/>
    <lineage>
        <taxon>Bacteria</taxon>
        <taxon>Candidatus Kaiseribacteriota</taxon>
    </lineage>
</organism>
<dbReference type="InterPro" id="IPR004386">
    <property type="entry name" value="Toxin_YafQ-like"/>
</dbReference>
<keyword evidence="1" id="KW-1277">Toxin-antitoxin system</keyword>
<protein>
    <recommendedName>
        <fullName evidence="4">Addiction module toxin RelE</fullName>
    </recommendedName>
</protein>